<reference evidence="1" key="1">
    <citation type="submission" date="2020-05" db="EMBL/GenBank/DDBJ databases">
        <authorList>
            <person name="Chiriac C."/>
            <person name="Salcher M."/>
            <person name="Ghai R."/>
            <person name="Kavagutti S V."/>
        </authorList>
    </citation>
    <scope>NUCLEOTIDE SEQUENCE</scope>
</reference>
<organism evidence="1">
    <name type="scientific">freshwater metagenome</name>
    <dbReference type="NCBI Taxonomy" id="449393"/>
    <lineage>
        <taxon>unclassified sequences</taxon>
        <taxon>metagenomes</taxon>
        <taxon>ecological metagenomes</taxon>
    </lineage>
</organism>
<name>A0A6J7RZH4_9ZZZZ</name>
<evidence type="ECO:0000313" key="1">
    <source>
        <dbReference type="EMBL" id="CAB5034265.1"/>
    </source>
</evidence>
<dbReference type="AlphaFoldDB" id="A0A6J7RZH4"/>
<gene>
    <name evidence="1" type="ORF">UFOPK4175_00659</name>
</gene>
<proteinExistence type="predicted"/>
<sequence>MRRVGERSWEYIEGHAESRLVSGLVPDERLPAGEYQARFRVTDCAGNEGMITQFSDGSPGLVTLPLRMHPQLRGTLLGSQTKGKDQIKVSLGKNATVEGLLTDSRGLPMTGTDVELRERIGSGAWRSRAVRTTDRDGRIRITITPGSSRALQLVAEQSITSTGATSSSLQLDVPAVVTIRAARHSLRNGQAAHFSGRLAGGYLPKRGRELELQGYNPLRRLWQPIRTEGLRCNHSGHWKAGYRFTATIGRTVTYRFRVRVAPRPDHPFAEGHSRSVSVTVHG</sequence>
<accession>A0A6J7RZH4</accession>
<dbReference type="EMBL" id="CAFBPX010000099">
    <property type="protein sequence ID" value="CAB5034265.1"/>
    <property type="molecule type" value="Genomic_DNA"/>
</dbReference>
<protein>
    <submittedName>
        <fullName evidence="1">Unannotated protein</fullName>
    </submittedName>
</protein>